<dbReference type="EMBL" id="DACSEO010000138">
    <property type="protein sequence ID" value="HAT1684997.1"/>
    <property type="molecule type" value="Genomic_DNA"/>
</dbReference>
<proteinExistence type="predicted"/>
<accession>A0AAN5LDR7</accession>
<gene>
    <name evidence="1" type="ORF">I8Y21_005826</name>
</gene>
<organism evidence="1 2">
    <name type="scientific">Klebsiella oxytoca</name>
    <dbReference type="NCBI Taxonomy" id="571"/>
    <lineage>
        <taxon>Bacteria</taxon>
        <taxon>Pseudomonadati</taxon>
        <taxon>Pseudomonadota</taxon>
        <taxon>Gammaproteobacteria</taxon>
        <taxon>Enterobacterales</taxon>
        <taxon>Enterobacteriaceae</taxon>
        <taxon>Klebsiella/Raoultella group</taxon>
        <taxon>Klebsiella</taxon>
    </lineage>
</organism>
<dbReference type="AlphaFoldDB" id="A0AAN5LDR7"/>
<evidence type="ECO:0000313" key="2">
    <source>
        <dbReference type="Proteomes" id="UP000856143"/>
    </source>
</evidence>
<reference evidence="1" key="1">
    <citation type="journal article" date="2018" name="Genome Biol.">
        <title>SKESA: strategic k-mer extension for scrupulous assemblies.</title>
        <authorList>
            <person name="Souvorov A."/>
            <person name="Agarwala R."/>
            <person name="Lipman D.J."/>
        </authorList>
    </citation>
    <scope>NUCLEOTIDE SEQUENCE</scope>
    <source>
        <strain evidence="1">R404</strain>
    </source>
</reference>
<comment type="caution">
    <text evidence="1">The sequence shown here is derived from an EMBL/GenBank/DDBJ whole genome shotgun (WGS) entry which is preliminary data.</text>
</comment>
<protein>
    <submittedName>
        <fullName evidence="1">DUF4222 domain-containing protein</fullName>
    </submittedName>
</protein>
<dbReference type="Pfam" id="PF13973">
    <property type="entry name" value="DUF4222"/>
    <property type="match status" value="1"/>
</dbReference>
<reference evidence="1" key="2">
    <citation type="submission" date="2020-11" db="EMBL/GenBank/DDBJ databases">
        <authorList>
            <consortium name="NCBI Pathogen Detection Project"/>
        </authorList>
    </citation>
    <scope>NUCLEOTIDE SEQUENCE</scope>
    <source>
        <strain evidence="1">R404</strain>
    </source>
</reference>
<name>A0AAN5LDR7_KLEOX</name>
<sequence>MSDIRKTPLPGQRWTDRYGETVTVQSVEFNRVTFVRDGYRFPCTFPCQRFTEEFSLQNGGNHA</sequence>
<dbReference type="Proteomes" id="UP000856143">
    <property type="component" value="Unassembled WGS sequence"/>
</dbReference>
<dbReference type="InterPro" id="IPR025317">
    <property type="entry name" value="DUF4222"/>
</dbReference>
<evidence type="ECO:0000313" key="1">
    <source>
        <dbReference type="EMBL" id="HAT1684997.1"/>
    </source>
</evidence>